<dbReference type="SUPFAM" id="SSF48150">
    <property type="entry name" value="DNA-glycosylase"/>
    <property type="match status" value="1"/>
</dbReference>
<gene>
    <name evidence="1" type="ORF">LKD70_16535</name>
</gene>
<dbReference type="PANTHER" id="PTHR30037:SF4">
    <property type="entry name" value="DNA-3-METHYLADENINE GLYCOSYLASE I"/>
    <property type="match status" value="1"/>
</dbReference>
<protein>
    <submittedName>
        <fullName evidence="1">DNA-3-methyladenine glycosylase I</fullName>
    </submittedName>
</protein>
<proteinExistence type="predicted"/>
<comment type="caution">
    <text evidence="1">The sequence shown here is derived from an EMBL/GenBank/DDBJ whole genome shotgun (WGS) entry which is preliminary data.</text>
</comment>
<name>A0ABS8G120_9FIRM</name>
<dbReference type="EMBL" id="JAJEQX010000043">
    <property type="protein sequence ID" value="MCC2256000.1"/>
    <property type="molecule type" value="Genomic_DNA"/>
</dbReference>
<accession>A0ABS8G120</accession>
<dbReference type="RefSeq" id="WP_227708981.1">
    <property type="nucleotide sequence ID" value="NZ_JAJEQX010000043.1"/>
</dbReference>
<evidence type="ECO:0000313" key="2">
    <source>
        <dbReference type="Proteomes" id="UP001198151"/>
    </source>
</evidence>
<organism evidence="1 2">
    <name type="scientific">Ruminococcus turbiniformis</name>
    <dbReference type="NCBI Taxonomy" id="2881258"/>
    <lineage>
        <taxon>Bacteria</taxon>
        <taxon>Bacillati</taxon>
        <taxon>Bacillota</taxon>
        <taxon>Clostridia</taxon>
        <taxon>Eubacteriales</taxon>
        <taxon>Oscillospiraceae</taxon>
        <taxon>Ruminococcus</taxon>
    </lineage>
</organism>
<sequence length="200" mass="23828">MERCPWCLCNEKMIRYHDEEWGVPVHDDRKQFEFLMMEVMQCGLNWNMMIQKREIFRKCFADFDFDKVADFGEEEIEQIMETKGMIRSRRKIEAVIHNARCFQNIREEFGSFDAYIWSFTNGKTYLYTGHQKGAIPAKNGLSDRVSRDLKKRGMKYMGSVTVYSHLQACGIINDHQESCFRYSEILRMTDPVNKRRENEA</sequence>
<dbReference type="Proteomes" id="UP001198151">
    <property type="component" value="Unassembled WGS sequence"/>
</dbReference>
<keyword evidence="2" id="KW-1185">Reference proteome</keyword>
<reference evidence="1 2" key="1">
    <citation type="submission" date="2021-10" db="EMBL/GenBank/DDBJ databases">
        <title>Anaerobic single-cell dispensing facilitates the cultivation of human gut bacteria.</title>
        <authorList>
            <person name="Afrizal A."/>
        </authorList>
    </citation>
    <scope>NUCLEOTIDE SEQUENCE [LARGE SCALE GENOMIC DNA]</scope>
    <source>
        <strain evidence="1 2">CLA-AA-H200</strain>
    </source>
</reference>
<dbReference type="InterPro" id="IPR011257">
    <property type="entry name" value="DNA_glycosylase"/>
</dbReference>
<evidence type="ECO:0000313" key="1">
    <source>
        <dbReference type="EMBL" id="MCC2256000.1"/>
    </source>
</evidence>
<dbReference type="Pfam" id="PF03352">
    <property type="entry name" value="Adenine_glyco"/>
    <property type="match status" value="1"/>
</dbReference>
<dbReference type="Gene3D" id="1.10.340.30">
    <property type="entry name" value="Hypothetical protein, domain 2"/>
    <property type="match status" value="1"/>
</dbReference>
<dbReference type="PANTHER" id="PTHR30037">
    <property type="entry name" value="DNA-3-METHYLADENINE GLYCOSYLASE 1"/>
    <property type="match status" value="1"/>
</dbReference>
<dbReference type="InterPro" id="IPR005019">
    <property type="entry name" value="Adenine_glyco"/>
</dbReference>
<dbReference type="InterPro" id="IPR052891">
    <property type="entry name" value="DNA-3mA_glycosylase"/>
</dbReference>